<protein>
    <submittedName>
        <fullName evidence="1">Uncharacterized protein</fullName>
    </submittedName>
</protein>
<dbReference type="AlphaFoldDB" id="A0A1H3B033"/>
<organism evidence="1 2">
    <name type="scientific">Saccharopolyspora shandongensis</name>
    <dbReference type="NCBI Taxonomy" id="418495"/>
    <lineage>
        <taxon>Bacteria</taxon>
        <taxon>Bacillati</taxon>
        <taxon>Actinomycetota</taxon>
        <taxon>Actinomycetes</taxon>
        <taxon>Pseudonocardiales</taxon>
        <taxon>Pseudonocardiaceae</taxon>
        <taxon>Saccharopolyspora</taxon>
    </lineage>
</organism>
<proteinExistence type="predicted"/>
<evidence type="ECO:0000313" key="1">
    <source>
        <dbReference type="EMBL" id="SDX35058.1"/>
    </source>
</evidence>
<reference evidence="2" key="1">
    <citation type="submission" date="2016-10" db="EMBL/GenBank/DDBJ databases">
        <authorList>
            <person name="Varghese N."/>
            <person name="Submissions S."/>
        </authorList>
    </citation>
    <scope>NUCLEOTIDE SEQUENCE [LARGE SCALE GENOMIC DNA]</scope>
    <source>
        <strain evidence="2">CGMCC 4.3530</strain>
    </source>
</reference>
<dbReference type="RefSeq" id="WP_093265271.1">
    <property type="nucleotide sequence ID" value="NZ_FNOK01000010.1"/>
</dbReference>
<gene>
    <name evidence="1" type="ORF">SAMN05216215_10109</name>
</gene>
<keyword evidence="2" id="KW-1185">Reference proteome</keyword>
<dbReference type="Proteomes" id="UP000199529">
    <property type="component" value="Unassembled WGS sequence"/>
</dbReference>
<sequence>MRLVLFGVADRPLLFERTLDDGDPESWSALAHDLTSELEPVDRADYRRRLAAYCITSAGSDARQRLSGEQGGERRV</sequence>
<evidence type="ECO:0000313" key="2">
    <source>
        <dbReference type="Proteomes" id="UP000199529"/>
    </source>
</evidence>
<name>A0A1H3B033_9PSEU</name>
<dbReference type="EMBL" id="FNOK01000010">
    <property type="protein sequence ID" value="SDX35058.1"/>
    <property type="molecule type" value="Genomic_DNA"/>
</dbReference>
<accession>A0A1H3B033</accession>